<dbReference type="InterPro" id="IPR027417">
    <property type="entry name" value="P-loop_NTPase"/>
</dbReference>
<feature type="transmembrane region" description="Helical" evidence="6">
    <location>
        <begin position="208"/>
        <end position="231"/>
    </location>
</feature>
<dbReference type="PANTHER" id="PTHR43394">
    <property type="entry name" value="ATP-DEPENDENT PERMEASE MDL1, MITOCHONDRIAL"/>
    <property type="match status" value="1"/>
</dbReference>
<dbReference type="GO" id="GO:0005524">
    <property type="term" value="F:ATP binding"/>
    <property type="evidence" value="ECO:0007669"/>
    <property type="project" value="UniProtKB-KW"/>
</dbReference>
<comment type="caution">
    <text evidence="8">The sequence shown here is derived from an EMBL/GenBank/DDBJ whole genome shotgun (WGS) entry which is preliminary data.</text>
</comment>
<dbReference type="InterPro" id="IPR003439">
    <property type="entry name" value="ABC_transporter-like_ATP-bd"/>
</dbReference>
<evidence type="ECO:0000313" key="9">
    <source>
        <dbReference type="Proteomes" id="UP001174909"/>
    </source>
</evidence>
<feature type="transmembrane region" description="Helical" evidence="6">
    <location>
        <begin position="33"/>
        <end position="53"/>
    </location>
</feature>
<evidence type="ECO:0000256" key="4">
    <source>
        <dbReference type="ARBA" id="ARBA00023136"/>
    </source>
</evidence>
<proteinExistence type="predicted"/>
<evidence type="ECO:0000256" key="5">
    <source>
        <dbReference type="SAM" id="MobiDB-lite"/>
    </source>
</evidence>
<dbReference type="CDD" id="cd03228">
    <property type="entry name" value="ABCC_MRP_Like"/>
    <property type="match status" value="1"/>
</dbReference>
<dbReference type="GO" id="GO:0016020">
    <property type="term" value="C:membrane"/>
    <property type="evidence" value="ECO:0007669"/>
    <property type="project" value="UniProtKB-SubCell"/>
</dbReference>
<dbReference type="GO" id="GO:0016887">
    <property type="term" value="F:ATP hydrolysis activity"/>
    <property type="evidence" value="ECO:0007669"/>
    <property type="project" value="InterPro"/>
</dbReference>
<keyword evidence="2 6" id="KW-0812">Transmembrane</keyword>
<dbReference type="Pfam" id="PF00664">
    <property type="entry name" value="ABC_membrane"/>
    <property type="match status" value="2"/>
</dbReference>
<dbReference type="InterPro" id="IPR036640">
    <property type="entry name" value="ABC1_TM_sf"/>
</dbReference>
<evidence type="ECO:0000256" key="3">
    <source>
        <dbReference type="ARBA" id="ARBA00022989"/>
    </source>
</evidence>
<dbReference type="CDD" id="cd07346">
    <property type="entry name" value="ABC_6TM_exporters"/>
    <property type="match status" value="1"/>
</dbReference>
<sequence>MDGIEAEAYDRSYSDRELVRRILVRFRPERDRIIAVCGSILAAAVSGTLLPIMVSRAIDGVGVELAGGAPVAVGWMVGTAAAIIGLNTLSWLFNAHRRASGSRAIGGVVERLRNDAFAALMRHDLSFYDANPTGKVVSRVASDSQAFSEVVSLTMELSRRALGDLTAHVHETMSGIAVAKSFRKEQLIYDRFTGVNAASYRLNWRAGLVFSAIFPLLFALAGVTTSLLAYLGGVRVGESGLSIGEWYLFLQGVGLLWFPLTSIASFWSQFQLGLAAGERVFALLDAEPSVRQTGEQPVASLRGRIELRDVDFAYKAGEPVFERFSLTIDAGETVALVGHTGSGKSSITKLIARFYEFQAGSILVDGQDIRGLDLASFRSHLGFVTQAPFLFNGTVADNIRYGGRRQAPTRSSAPRGGSAAATG</sequence>
<dbReference type="InterPro" id="IPR011527">
    <property type="entry name" value="ABC1_TM_dom"/>
</dbReference>
<dbReference type="Gene3D" id="1.20.1560.10">
    <property type="entry name" value="ABC transporter type 1, transmembrane domain"/>
    <property type="match status" value="2"/>
</dbReference>
<dbReference type="AlphaFoldDB" id="A0AA35RCI6"/>
<dbReference type="InterPro" id="IPR039421">
    <property type="entry name" value="Type_1_exporter"/>
</dbReference>
<name>A0AA35RCI6_GEOBA</name>
<accession>A0AA35RCI6</accession>
<dbReference type="Pfam" id="PF00005">
    <property type="entry name" value="ABC_tran"/>
    <property type="match status" value="1"/>
</dbReference>
<feature type="region of interest" description="Disordered" evidence="5">
    <location>
        <begin position="402"/>
        <end position="423"/>
    </location>
</feature>
<feature type="compositionally biased region" description="Low complexity" evidence="5">
    <location>
        <begin position="409"/>
        <end position="423"/>
    </location>
</feature>
<feature type="transmembrane region" description="Helical" evidence="6">
    <location>
        <begin position="246"/>
        <end position="267"/>
    </location>
</feature>
<dbReference type="SUPFAM" id="SSF90123">
    <property type="entry name" value="ABC transporter transmembrane region"/>
    <property type="match status" value="1"/>
</dbReference>
<feature type="transmembrane region" description="Helical" evidence="6">
    <location>
        <begin position="73"/>
        <end position="93"/>
    </location>
</feature>
<dbReference type="Gene3D" id="3.40.50.300">
    <property type="entry name" value="P-loop containing nucleotide triphosphate hydrolases"/>
    <property type="match status" value="1"/>
</dbReference>
<dbReference type="PROSITE" id="PS50929">
    <property type="entry name" value="ABC_TM1F"/>
    <property type="match status" value="1"/>
</dbReference>
<reference evidence="8" key="1">
    <citation type="submission" date="2023-03" db="EMBL/GenBank/DDBJ databases">
        <authorList>
            <person name="Steffen K."/>
            <person name="Cardenas P."/>
        </authorList>
    </citation>
    <scope>NUCLEOTIDE SEQUENCE</scope>
</reference>
<dbReference type="GO" id="GO:0015421">
    <property type="term" value="F:ABC-type oligopeptide transporter activity"/>
    <property type="evidence" value="ECO:0007669"/>
    <property type="project" value="TreeGrafter"/>
</dbReference>
<evidence type="ECO:0000313" key="8">
    <source>
        <dbReference type="EMBL" id="CAI8007667.1"/>
    </source>
</evidence>
<keyword evidence="3 6" id="KW-1133">Transmembrane helix</keyword>
<protein>
    <submittedName>
        <fullName evidence="8">Uncharacterized ABC transporter ATP-binding protein YknV</fullName>
    </submittedName>
</protein>
<keyword evidence="9" id="KW-1185">Reference proteome</keyword>
<keyword evidence="4 6" id="KW-0472">Membrane</keyword>
<keyword evidence="8" id="KW-0067">ATP-binding</keyword>
<evidence type="ECO:0000259" key="7">
    <source>
        <dbReference type="PROSITE" id="PS50929"/>
    </source>
</evidence>
<dbReference type="EMBL" id="CASHTH010000796">
    <property type="protein sequence ID" value="CAI8007667.1"/>
    <property type="molecule type" value="Genomic_DNA"/>
</dbReference>
<evidence type="ECO:0000256" key="6">
    <source>
        <dbReference type="SAM" id="Phobius"/>
    </source>
</evidence>
<dbReference type="Proteomes" id="UP001174909">
    <property type="component" value="Unassembled WGS sequence"/>
</dbReference>
<evidence type="ECO:0000256" key="2">
    <source>
        <dbReference type="ARBA" id="ARBA00022692"/>
    </source>
</evidence>
<keyword evidence="8" id="KW-0547">Nucleotide-binding</keyword>
<feature type="domain" description="ABC transmembrane type-1" evidence="7">
    <location>
        <begin position="34"/>
        <end position="272"/>
    </location>
</feature>
<evidence type="ECO:0000256" key="1">
    <source>
        <dbReference type="ARBA" id="ARBA00004141"/>
    </source>
</evidence>
<dbReference type="PANTHER" id="PTHR43394:SF1">
    <property type="entry name" value="ATP-BINDING CASSETTE SUB-FAMILY B MEMBER 10, MITOCHONDRIAL"/>
    <property type="match status" value="1"/>
</dbReference>
<comment type="subcellular location">
    <subcellularLocation>
        <location evidence="1">Membrane</location>
        <topology evidence="1">Multi-pass membrane protein</topology>
    </subcellularLocation>
</comment>
<dbReference type="SUPFAM" id="SSF52540">
    <property type="entry name" value="P-loop containing nucleoside triphosphate hydrolases"/>
    <property type="match status" value="1"/>
</dbReference>
<gene>
    <name evidence="8" type="ORF">GBAR_LOCUS5328</name>
</gene>
<organism evidence="8 9">
    <name type="scientific">Geodia barretti</name>
    <name type="common">Barrett's horny sponge</name>
    <dbReference type="NCBI Taxonomy" id="519541"/>
    <lineage>
        <taxon>Eukaryota</taxon>
        <taxon>Metazoa</taxon>
        <taxon>Porifera</taxon>
        <taxon>Demospongiae</taxon>
        <taxon>Heteroscleromorpha</taxon>
        <taxon>Tetractinellida</taxon>
        <taxon>Astrophorina</taxon>
        <taxon>Geodiidae</taxon>
        <taxon>Geodia</taxon>
    </lineage>
</organism>